<evidence type="ECO:0008006" key="6">
    <source>
        <dbReference type="Google" id="ProtNLM"/>
    </source>
</evidence>
<accession>A0A4U5N158</accession>
<dbReference type="Proteomes" id="UP000298663">
    <property type="component" value="Unassembled WGS sequence"/>
</dbReference>
<dbReference type="EMBL" id="AZBU02000005">
    <property type="protein sequence ID" value="TKR75978.1"/>
    <property type="molecule type" value="Genomic_DNA"/>
</dbReference>
<evidence type="ECO:0000313" key="4">
    <source>
        <dbReference type="EMBL" id="TKR75978.1"/>
    </source>
</evidence>
<evidence type="ECO:0000313" key="5">
    <source>
        <dbReference type="Proteomes" id="UP000298663"/>
    </source>
</evidence>
<evidence type="ECO:0000256" key="1">
    <source>
        <dbReference type="ARBA" id="ARBA00022614"/>
    </source>
</evidence>
<comment type="caution">
    <text evidence="4">The sequence shown here is derived from an EMBL/GenBank/DDBJ whole genome shotgun (WGS) entry which is preliminary data.</text>
</comment>
<dbReference type="PANTHER" id="PTHR18849">
    <property type="entry name" value="LEUCINE RICH REPEAT PROTEIN"/>
    <property type="match status" value="1"/>
</dbReference>
<dbReference type="InterPro" id="IPR001611">
    <property type="entry name" value="Leu-rich_rpt"/>
</dbReference>
<dbReference type="STRING" id="34508.A0A4U5N158"/>
<keyword evidence="5" id="KW-1185">Reference proteome</keyword>
<keyword evidence="2" id="KW-0677">Repeat</keyword>
<organism evidence="4 5">
    <name type="scientific">Steinernema carpocapsae</name>
    <name type="common">Entomopathogenic nematode</name>
    <dbReference type="NCBI Taxonomy" id="34508"/>
    <lineage>
        <taxon>Eukaryota</taxon>
        <taxon>Metazoa</taxon>
        <taxon>Ecdysozoa</taxon>
        <taxon>Nematoda</taxon>
        <taxon>Chromadorea</taxon>
        <taxon>Rhabditida</taxon>
        <taxon>Tylenchina</taxon>
        <taxon>Panagrolaimomorpha</taxon>
        <taxon>Strongyloidoidea</taxon>
        <taxon>Steinernematidae</taxon>
        <taxon>Steinernema</taxon>
    </lineage>
</organism>
<dbReference type="GO" id="GO:0036064">
    <property type="term" value="C:ciliary basal body"/>
    <property type="evidence" value="ECO:0007669"/>
    <property type="project" value="UniProtKB-ARBA"/>
</dbReference>
<feature type="region of interest" description="Disordered" evidence="3">
    <location>
        <begin position="130"/>
        <end position="152"/>
    </location>
</feature>
<keyword evidence="1" id="KW-0433">Leucine-rich repeat</keyword>
<proteinExistence type="predicted"/>
<dbReference type="Gene3D" id="3.80.10.10">
    <property type="entry name" value="Ribonuclease Inhibitor"/>
    <property type="match status" value="1"/>
</dbReference>
<name>A0A4U5N158_STECR</name>
<feature type="region of interest" description="Disordered" evidence="3">
    <location>
        <begin position="300"/>
        <end position="322"/>
    </location>
</feature>
<dbReference type="Pfam" id="PF14580">
    <property type="entry name" value="LRR_9"/>
    <property type="match status" value="1"/>
</dbReference>
<gene>
    <name evidence="4" type="ORF">L596_017193</name>
</gene>
<sequence length="362" mass="41474">MVKLSPSIVYGKTKTTVDLVKKLNLWGCNIDDIELCAQMKNLQVLSLSVNRVKSLEPLKECDKLEELYLRKNEIEDLKELEHLKNLEKLRVLRIDENPCTSDNGHRMKVLRILPQVTKLDDKVVTQEDLFGRAPSPDTTATMECSPPSVRLHRHSVSSSSHHLPQQQQFDMTQSLYHPTPACSGGAIVDSVHPMINPMLSMSTSQLWYGSEADEQTPRCSYSNLMTQSMVTDDDGLRHVFTEESEENTWNDFSIEEEPPCDLMTMSQMQMQNPMMFQSLYEGSQSARQSRGYRVPLWAQPGNQRSVSMPRRRFNTRSQSISPARQQRVENIMNAISVLLDELDPDGLRRVIDEAQKRIKKHK</sequence>
<dbReference type="PROSITE" id="PS51450">
    <property type="entry name" value="LRR"/>
    <property type="match status" value="2"/>
</dbReference>
<dbReference type="GO" id="GO:0007010">
    <property type="term" value="P:cytoskeleton organization"/>
    <property type="evidence" value="ECO:0007669"/>
    <property type="project" value="TreeGrafter"/>
</dbReference>
<dbReference type="InterPro" id="IPR032675">
    <property type="entry name" value="LRR_dom_sf"/>
</dbReference>
<dbReference type="PANTHER" id="PTHR18849:SF0">
    <property type="entry name" value="CILIA- AND FLAGELLA-ASSOCIATED PROTEIN 410-RELATED"/>
    <property type="match status" value="1"/>
</dbReference>
<protein>
    <recommendedName>
        <fullName evidence="6">U2A'/phosphoprotein 32 family A C-terminal domain-containing protein</fullName>
    </recommendedName>
</protein>
<dbReference type="AlphaFoldDB" id="A0A4U5N158"/>
<evidence type="ECO:0000256" key="3">
    <source>
        <dbReference type="SAM" id="MobiDB-lite"/>
    </source>
</evidence>
<reference evidence="4 5" key="1">
    <citation type="journal article" date="2015" name="Genome Biol.">
        <title>Comparative genomics of Steinernema reveals deeply conserved gene regulatory networks.</title>
        <authorList>
            <person name="Dillman A.R."/>
            <person name="Macchietto M."/>
            <person name="Porter C.F."/>
            <person name="Rogers A."/>
            <person name="Williams B."/>
            <person name="Antoshechkin I."/>
            <person name="Lee M.M."/>
            <person name="Goodwin Z."/>
            <person name="Lu X."/>
            <person name="Lewis E.E."/>
            <person name="Goodrich-Blair H."/>
            <person name="Stock S.P."/>
            <person name="Adams B.J."/>
            <person name="Sternberg P.W."/>
            <person name="Mortazavi A."/>
        </authorList>
    </citation>
    <scope>NUCLEOTIDE SEQUENCE [LARGE SCALE GENOMIC DNA]</scope>
    <source>
        <strain evidence="4 5">ALL</strain>
    </source>
</reference>
<dbReference type="GO" id="GO:0097733">
    <property type="term" value="C:photoreceptor cell cilium"/>
    <property type="evidence" value="ECO:0007669"/>
    <property type="project" value="UniProtKB-ARBA"/>
</dbReference>
<dbReference type="FunFam" id="3.80.10.10:FF:000094">
    <property type="entry name" value="protein C21orf2 isoform X1"/>
    <property type="match status" value="1"/>
</dbReference>
<evidence type="ECO:0000256" key="2">
    <source>
        <dbReference type="ARBA" id="ARBA00022737"/>
    </source>
</evidence>
<dbReference type="OrthoDB" id="1517790at2759"/>
<dbReference type="SMART" id="SM00365">
    <property type="entry name" value="LRR_SD22"/>
    <property type="match status" value="2"/>
</dbReference>
<reference evidence="4 5" key="2">
    <citation type="journal article" date="2019" name="G3 (Bethesda)">
        <title>Hybrid Assembly of the Genome of the Entomopathogenic Nematode Steinernema carpocapsae Identifies the X-Chromosome.</title>
        <authorList>
            <person name="Serra L."/>
            <person name="Macchietto M."/>
            <person name="Macias-Munoz A."/>
            <person name="McGill C.J."/>
            <person name="Rodriguez I.M."/>
            <person name="Rodriguez B."/>
            <person name="Murad R."/>
            <person name="Mortazavi A."/>
        </authorList>
    </citation>
    <scope>NUCLEOTIDE SEQUENCE [LARGE SCALE GENOMIC DNA]</scope>
    <source>
        <strain evidence="4 5">ALL</strain>
    </source>
</reference>
<dbReference type="SUPFAM" id="SSF52058">
    <property type="entry name" value="L domain-like"/>
    <property type="match status" value="1"/>
</dbReference>